<feature type="domain" description="F-box" evidence="1">
    <location>
        <begin position="8"/>
        <end position="34"/>
    </location>
</feature>
<reference evidence="3" key="1">
    <citation type="journal article" date="2013" name="Genome Biol.">
        <title>Draft genome of the mountain pine beetle, Dendroctonus ponderosae Hopkins, a major forest pest.</title>
        <authorList>
            <person name="Keeling C.I."/>
            <person name="Yuen M.M."/>
            <person name="Liao N.Y."/>
            <person name="Docking T.R."/>
            <person name="Chan S.K."/>
            <person name="Taylor G.A."/>
            <person name="Palmquist D.L."/>
            <person name="Jackman S.D."/>
            <person name="Nguyen A."/>
            <person name="Li M."/>
            <person name="Henderson H."/>
            <person name="Janes J.K."/>
            <person name="Zhao Y."/>
            <person name="Pandoh P."/>
            <person name="Moore R."/>
            <person name="Sperling F.A."/>
            <person name="Huber D.P."/>
            <person name="Birol I."/>
            <person name="Jones S.J."/>
            <person name="Bohlmann J."/>
        </authorList>
    </citation>
    <scope>NUCLEOTIDE SEQUENCE</scope>
</reference>
<reference evidence="2" key="2">
    <citation type="submission" date="2024-08" db="UniProtKB">
        <authorList>
            <consortium name="EnsemblMetazoa"/>
        </authorList>
    </citation>
    <scope>IDENTIFICATION</scope>
</reference>
<dbReference type="EnsemblMetazoa" id="XM_019901613.1">
    <property type="protein sequence ID" value="XP_019757172.1"/>
    <property type="gene ID" value="LOC109535678"/>
</dbReference>
<dbReference type="InterPro" id="IPR036047">
    <property type="entry name" value="F-box-like_dom_sf"/>
</dbReference>
<dbReference type="InterPro" id="IPR001810">
    <property type="entry name" value="F-box_dom"/>
</dbReference>
<dbReference type="Gene3D" id="3.80.10.10">
    <property type="entry name" value="Ribonuclease Inhibitor"/>
    <property type="match status" value="1"/>
</dbReference>
<dbReference type="KEGG" id="dpa:109535678"/>
<evidence type="ECO:0000259" key="1">
    <source>
        <dbReference type="Pfam" id="PF00646"/>
    </source>
</evidence>
<evidence type="ECO:0000313" key="3">
    <source>
        <dbReference type="Proteomes" id="UP000019118"/>
    </source>
</evidence>
<keyword evidence="3" id="KW-1185">Reference proteome</keyword>
<dbReference type="Proteomes" id="UP000019118">
    <property type="component" value="Unassembled WGS sequence"/>
</dbReference>
<protein>
    <recommendedName>
        <fullName evidence="1">F-box domain-containing protein</fullName>
    </recommendedName>
</protein>
<dbReference type="InterPro" id="IPR032675">
    <property type="entry name" value="LRR_dom_sf"/>
</dbReference>
<evidence type="ECO:0000313" key="2">
    <source>
        <dbReference type="EnsemblMetazoa" id="XP_019757172.1"/>
    </source>
</evidence>
<accession>A0AAR5P8I4</accession>
<dbReference type="GeneID" id="109535678"/>
<dbReference type="SUPFAM" id="SSF52047">
    <property type="entry name" value="RNI-like"/>
    <property type="match status" value="2"/>
</dbReference>
<organism evidence="2 3">
    <name type="scientific">Dendroctonus ponderosae</name>
    <name type="common">Mountain pine beetle</name>
    <dbReference type="NCBI Taxonomy" id="77166"/>
    <lineage>
        <taxon>Eukaryota</taxon>
        <taxon>Metazoa</taxon>
        <taxon>Ecdysozoa</taxon>
        <taxon>Arthropoda</taxon>
        <taxon>Hexapoda</taxon>
        <taxon>Insecta</taxon>
        <taxon>Pterygota</taxon>
        <taxon>Neoptera</taxon>
        <taxon>Endopterygota</taxon>
        <taxon>Coleoptera</taxon>
        <taxon>Polyphaga</taxon>
        <taxon>Cucujiformia</taxon>
        <taxon>Curculionidae</taxon>
        <taxon>Scolytinae</taxon>
        <taxon>Dendroctonus</taxon>
    </lineage>
</organism>
<proteinExistence type="predicted"/>
<name>A0AAR5P8I4_DENPD</name>
<dbReference type="CDD" id="cd09917">
    <property type="entry name" value="F-box_SF"/>
    <property type="match status" value="1"/>
</dbReference>
<dbReference type="AlphaFoldDB" id="A0AAR5P8I4"/>
<sequence>MAHIAGVRLPQELWDHIFSYLTTSDVINFCKTSSEYAHFLGEIPLVRNFNVSGNYDFFNTNIYTYVTENVSYEYIKVLNINKLYWVKLEDLRRLLKILPNLEELLALNTALSFRPKDVLLYGKLKTLALSVEGNHFTNYVDPTIYRNNLYLLRKLCLHVTRKNPKGFMGMHMLFNELFALNELWIFDSDDSHSQPLKFDTIVSQLKFLKKLVIKSKIYIPLLDYKPFGLAKYFQTRRFESIAMRYETLPVDKVVPFRHVSIFEPVESKLEMAWNVFRSYRSEMPYDHMAHREIYLTKKINNVNFQELNFIHNKCFCTNDYVNASWDFLSSDNSKDLRKLSIKSCVLQRRPVSKGDTIDRLQREYPIEAIIKNCPKVTTLELMHCPKFVYGNEVDGNFLCNVTIIDAYPLICNWKCLERIMLDVPAYLNGAFLVDLAKTCTNLKFLRISSHNTNENLNRSVYKALPHANQLQDFCFENKAINIPVLFGSFSTSQKLRRVFVSCEDTAATSTNTLKSFLETNPQLVLLALVITFKPKSYIKTVQDILDRFRQPDSAKRFHAKNDIRFFLDNYSLYEANSELFKWDTEVSTVDFYSFR</sequence>
<dbReference type="SUPFAM" id="SSF81383">
    <property type="entry name" value="F-box domain"/>
    <property type="match status" value="1"/>
</dbReference>
<dbReference type="RefSeq" id="XP_048516895.1">
    <property type="nucleotide sequence ID" value="XM_048660938.1"/>
</dbReference>
<dbReference type="Pfam" id="PF00646">
    <property type="entry name" value="F-box"/>
    <property type="match status" value="1"/>
</dbReference>
<dbReference type="RefSeq" id="XP_048516894.1">
    <property type="nucleotide sequence ID" value="XM_048660937.1"/>
</dbReference>